<dbReference type="RefSeq" id="WP_284304961.1">
    <property type="nucleotide sequence ID" value="NZ_BSUO01000001.1"/>
</dbReference>
<protein>
    <submittedName>
        <fullName evidence="1">Uncharacterized protein</fullName>
    </submittedName>
</protein>
<accession>A0ABQ6IU78</accession>
<dbReference type="Proteomes" id="UP001157126">
    <property type="component" value="Unassembled WGS sequence"/>
</dbReference>
<gene>
    <name evidence="1" type="ORF">GCM10025883_34570</name>
</gene>
<evidence type="ECO:0000313" key="2">
    <source>
        <dbReference type="Proteomes" id="UP001157126"/>
    </source>
</evidence>
<dbReference type="EMBL" id="BSUO01000001">
    <property type="protein sequence ID" value="GMA41412.1"/>
    <property type="molecule type" value="Genomic_DNA"/>
</dbReference>
<comment type="caution">
    <text evidence="1">The sequence shown here is derived from an EMBL/GenBank/DDBJ whole genome shotgun (WGS) entry which is preliminary data.</text>
</comment>
<proteinExistence type="predicted"/>
<evidence type="ECO:0000313" key="1">
    <source>
        <dbReference type="EMBL" id="GMA41412.1"/>
    </source>
</evidence>
<name>A0ABQ6IU78_9MICO</name>
<reference evidence="2" key="1">
    <citation type="journal article" date="2019" name="Int. J. Syst. Evol. Microbiol.">
        <title>The Global Catalogue of Microorganisms (GCM) 10K type strain sequencing project: providing services to taxonomists for standard genome sequencing and annotation.</title>
        <authorList>
            <consortium name="The Broad Institute Genomics Platform"/>
            <consortium name="The Broad Institute Genome Sequencing Center for Infectious Disease"/>
            <person name="Wu L."/>
            <person name="Ma J."/>
        </authorList>
    </citation>
    <scope>NUCLEOTIDE SEQUENCE [LARGE SCALE GENOMIC DNA]</scope>
    <source>
        <strain evidence="2">NBRC 113072</strain>
    </source>
</reference>
<organism evidence="1 2">
    <name type="scientific">Mobilicoccus caccae</name>
    <dbReference type="NCBI Taxonomy" id="1859295"/>
    <lineage>
        <taxon>Bacteria</taxon>
        <taxon>Bacillati</taxon>
        <taxon>Actinomycetota</taxon>
        <taxon>Actinomycetes</taxon>
        <taxon>Micrococcales</taxon>
        <taxon>Dermatophilaceae</taxon>
        <taxon>Mobilicoccus</taxon>
    </lineage>
</organism>
<keyword evidence="2" id="KW-1185">Reference proteome</keyword>
<sequence length="305" mass="32274">MTEGPAATAPPVAAADIPAIVHRLCDDTSMFAPSRVPLAEALATHVAHSRSSHRRLIGPLVVAGDRLEELRRLTANLPSRSLWMALAVPAPSDLGEALRLATSIDAVRLAGAEVDLPPAFDPTEVVAAIAAGLDHADVTDTEIYVEVPRDDRRIAVLDALADSDFDANLNFETNGDDPRAGHPVTHPADEILDAVARHLPFKVRSGLQHAVSGARGGSEQYGFLNVFLAVDAARQGVDSEQNGLRDRVTAVLADRDGESVARRVRSLGPERAVAVRSSFTSLGTASITDPLDELIDLGLIDHEGA</sequence>